<evidence type="ECO:0000313" key="2">
    <source>
        <dbReference type="Proteomes" id="UP000321934"/>
    </source>
</evidence>
<accession>A0A5B8XE69</accession>
<evidence type="ECO:0000313" key="1">
    <source>
        <dbReference type="EMBL" id="QED23612.1"/>
    </source>
</evidence>
<dbReference type="EMBL" id="CP029077">
    <property type="protein sequence ID" value="QED23612.1"/>
    <property type="molecule type" value="Genomic_DNA"/>
</dbReference>
<gene>
    <name evidence="1" type="ORF">Deia_00825</name>
</gene>
<protein>
    <recommendedName>
        <fullName evidence="3">PD(D/E)XK endonuclease domain-containing protein</fullName>
    </recommendedName>
</protein>
<dbReference type="Proteomes" id="UP000321934">
    <property type="component" value="Chromosome"/>
</dbReference>
<name>A0A5B8XE69_9RICK</name>
<dbReference type="Gene3D" id="3.40.1350.10">
    <property type="match status" value="1"/>
</dbReference>
<dbReference type="OrthoDB" id="6388379at2"/>
<organism evidence="1 2">
    <name type="scientific">Candidatus Deianiraea vastatrix</name>
    <dbReference type="NCBI Taxonomy" id="2163644"/>
    <lineage>
        <taxon>Bacteria</taxon>
        <taxon>Pseudomonadati</taxon>
        <taxon>Pseudomonadota</taxon>
        <taxon>Alphaproteobacteria</taxon>
        <taxon>Rickettsiales</taxon>
        <taxon>Candidatus Deianiraeaceae</taxon>
        <taxon>Candidatus Deianiraea</taxon>
    </lineage>
</organism>
<reference evidence="1 2" key="1">
    <citation type="journal article" date="2019" name="ISME J.">
        <title>Deianiraea, an extracellular bacterium associated with the ciliate Paramecium, suggests an alternative scenario for the evolution of Rickettsiales.</title>
        <authorList>
            <person name="Castelli M."/>
            <person name="Sabaneyeva E."/>
            <person name="Lanzoni O."/>
            <person name="Lebedeva N."/>
            <person name="Floriano A.M."/>
            <person name="Gaiarsa S."/>
            <person name="Benken K."/>
            <person name="Modeo L."/>
            <person name="Bandi C."/>
            <person name="Potekhin A."/>
            <person name="Sassera D."/>
            <person name="Petroni G."/>
        </authorList>
    </citation>
    <scope>NUCLEOTIDE SEQUENCE [LARGE SCALE GENOMIC DNA]</scope>
    <source>
        <strain evidence="1">CyL4-1</strain>
    </source>
</reference>
<dbReference type="AlphaFoldDB" id="A0A5B8XE69"/>
<sequence>MKKNKRQNTKCESEGSEFLVLGNLMIRGIWAYKTYTNMPGYDLIAINPISQKQCKIQVKSRWATNANYAFPLKNLECDFVVFCRLNRGAGPSFKNRRHTAIKDPQYWVVPIENAKTTVKTGKFSNCKINKIENIDSFQNNWQLINDFLI</sequence>
<evidence type="ECO:0008006" key="3">
    <source>
        <dbReference type="Google" id="ProtNLM"/>
    </source>
</evidence>
<keyword evidence="2" id="KW-1185">Reference proteome</keyword>
<dbReference type="GO" id="GO:0003676">
    <property type="term" value="F:nucleic acid binding"/>
    <property type="evidence" value="ECO:0007669"/>
    <property type="project" value="InterPro"/>
</dbReference>
<proteinExistence type="predicted"/>
<dbReference type="InterPro" id="IPR011856">
    <property type="entry name" value="tRNA_endonuc-like_dom_sf"/>
</dbReference>
<dbReference type="RefSeq" id="WP_146820876.1">
    <property type="nucleotide sequence ID" value="NZ_CP029077.1"/>
</dbReference>